<evidence type="ECO:0000256" key="5">
    <source>
        <dbReference type="PIRNR" id="PIRNR000410"/>
    </source>
</evidence>
<evidence type="ECO:0000313" key="9">
    <source>
        <dbReference type="Proteomes" id="UP000623958"/>
    </source>
</evidence>
<reference evidence="8" key="2">
    <citation type="submission" date="2020-09" db="EMBL/GenBank/DDBJ databases">
        <authorList>
            <person name="Sun Q."/>
            <person name="Ohkuma M."/>
        </authorList>
    </citation>
    <scope>NUCLEOTIDE SEQUENCE</scope>
    <source>
        <strain evidence="8">JCM 13306</strain>
    </source>
</reference>
<dbReference type="InterPro" id="IPR022641">
    <property type="entry name" value="CheR_N"/>
</dbReference>
<dbReference type="InterPro" id="IPR022642">
    <property type="entry name" value="CheR_C"/>
</dbReference>
<evidence type="ECO:0000256" key="6">
    <source>
        <dbReference type="PIRSR" id="PIRSR000410-1"/>
    </source>
</evidence>
<dbReference type="Pfam" id="PF03705">
    <property type="entry name" value="CheR_N"/>
    <property type="match status" value="1"/>
</dbReference>
<dbReference type="InterPro" id="IPR029063">
    <property type="entry name" value="SAM-dependent_MTases_sf"/>
</dbReference>
<feature type="binding site" evidence="6">
    <location>
        <position position="88"/>
    </location>
    <ligand>
        <name>S-adenosyl-L-methionine</name>
        <dbReference type="ChEBI" id="CHEBI:59789"/>
    </ligand>
</feature>
<dbReference type="SUPFAM" id="SSF47757">
    <property type="entry name" value="Chemotaxis receptor methyltransferase CheR, N-terminal domain"/>
    <property type="match status" value="1"/>
</dbReference>
<evidence type="ECO:0000259" key="7">
    <source>
        <dbReference type="PROSITE" id="PS50123"/>
    </source>
</evidence>
<dbReference type="Gene3D" id="1.10.155.10">
    <property type="entry name" value="Chemotaxis receptor methyltransferase CheR, N-terminal domain"/>
    <property type="match status" value="1"/>
</dbReference>
<protein>
    <recommendedName>
        <fullName evidence="5">Chemotaxis protein methyltransferase</fullName>
        <ecNumber evidence="5">2.1.1.80</ecNumber>
    </recommendedName>
</protein>
<dbReference type="SMART" id="SM00138">
    <property type="entry name" value="MeTrc"/>
    <property type="match status" value="1"/>
</dbReference>
<dbReference type="InterPro" id="IPR036804">
    <property type="entry name" value="CheR_N_sf"/>
</dbReference>
<dbReference type="GO" id="GO:0032259">
    <property type="term" value="P:methylation"/>
    <property type="evidence" value="ECO:0007669"/>
    <property type="project" value="UniProtKB-KW"/>
</dbReference>
<gene>
    <name evidence="8" type="primary">cheR</name>
    <name evidence="8" type="ORF">GCM10009090_00860</name>
</gene>
<dbReference type="Pfam" id="PF01739">
    <property type="entry name" value="CheR"/>
    <property type="match status" value="1"/>
</dbReference>
<dbReference type="RefSeq" id="WP_140721560.1">
    <property type="nucleotide sequence ID" value="NZ_BNBA01000001.1"/>
</dbReference>
<evidence type="ECO:0000256" key="3">
    <source>
        <dbReference type="ARBA" id="ARBA00022679"/>
    </source>
</evidence>
<dbReference type="EC" id="2.1.1.80" evidence="5"/>
<dbReference type="InterPro" id="IPR050903">
    <property type="entry name" value="Bact_Chemotaxis_MeTrfase"/>
</dbReference>
<evidence type="ECO:0000256" key="1">
    <source>
        <dbReference type="ARBA" id="ARBA00001541"/>
    </source>
</evidence>
<dbReference type="InterPro" id="IPR026024">
    <property type="entry name" value="Chemotaxis_MeTrfase_CheR"/>
</dbReference>
<dbReference type="PRINTS" id="PR00996">
    <property type="entry name" value="CHERMTFRASE"/>
</dbReference>
<feature type="binding site" evidence="6">
    <location>
        <position position="92"/>
    </location>
    <ligand>
        <name>S-adenosyl-L-methionine</name>
        <dbReference type="ChEBI" id="CHEBI:59789"/>
    </ligand>
</feature>
<evidence type="ECO:0000256" key="4">
    <source>
        <dbReference type="ARBA" id="ARBA00022691"/>
    </source>
</evidence>
<dbReference type="GO" id="GO:0008983">
    <property type="term" value="F:protein-glutamate O-methyltransferase activity"/>
    <property type="evidence" value="ECO:0007669"/>
    <property type="project" value="UniProtKB-EC"/>
</dbReference>
<comment type="caution">
    <text evidence="8">The sequence shown here is derived from an EMBL/GenBank/DDBJ whole genome shotgun (WGS) entry which is preliminary data.</text>
</comment>
<keyword evidence="3 5" id="KW-0808">Transferase</keyword>
<feature type="binding site" evidence="6">
    <location>
        <begin position="226"/>
        <end position="227"/>
    </location>
    <ligand>
        <name>S-adenosyl-L-methionine</name>
        <dbReference type="ChEBI" id="CHEBI:59789"/>
    </ligand>
</feature>
<keyword evidence="2 5" id="KW-0489">Methyltransferase</keyword>
<dbReference type="PIRSF" id="PIRSF000410">
    <property type="entry name" value="CheR"/>
    <property type="match status" value="1"/>
</dbReference>
<feature type="domain" description="CheR-type methyltransferase" evidence="7">
    <location>
        <begin position="8"/>
        <end position="282"/>
    </location>
</feature>
<accession>A0A919F4C8</accession>
<keyword evidence="9" id="KW-1185">Reference proteome</keyword>
<dbReference type="PROSITE" id="PS50123">
    <property type="entry name" value="CHER"/>
    <property type="match status" value="1"/>
</dbReference>
<evidence type="ECO:0000256" key="2">
    <source>
        <dbReference type="ARBA" id="ARBA00022603"/>
    </source>
</evidence>
<dbReference type="PANTHER" id="PTHR24422">
    <property type="entry name" value="CHEMOTAXIS PROTEIN METHYLTRANSFERASE"/>
    <property type="match status" value="1"/>
</dbReference>
<dbReference type="InterPro" id="IPR000780">
    <property type="entry name" value="CheR_MeTrfase"/>
</dbReference>
<feature type="binding site" evidence="6">
    <location>
        <begin position="208"/>
        <end position="209"/>
    </location>
    <ligand>
        <name>S-adenosyl-L-methionine</name>
        <dbReference type="ChEBI" id="CHEBI:59789"/>
    </ligand>
</feature>
<evidence type="ECO:0000313" key="8">
    <source>
        <dbReference type="EMBL" id="GHH46173.1"/>
    </source>
</evidence>
<sequence length="287" mass="32316">MTPADATADSREFEFADRDFRRVCDLIHQRAGIALAPAKRDMVYGRLSRRLRALGLRSFRDYLDRLEASGEGDEEWQSFTNALTTNLTSFFREPHHFDKLHEELRRRAGQAPLKLWSCAASTGEEPYSIAITACEAFGTLAPPVRILATDVDTQVLETASRGIYPLERIASLDIAVKRKYFQRGTGPNEGKCRVVPALRQLVEFRQLNLLAPRYDAGGPFAALFCRNVMIYFDKPTQRAILSRLVTHLGDDGLLYTGHSENYLHASDLIQPCGRTLYRRAPRNGAPA</sequence>
<comment type="function">
    <text evidence="5">Methylation of the membrane-bound methyl-accepting chemotaxis proteins (MCP) to form gamma-glutamyl methyl ester residues in MCP.</text>
</comment>
<dbReference type="Gene3D" id="3.40.50.150">
    <property type="entry name" value="Vaccinia Virus protein VP39"/>
    <property type="match status" value="1"/>
</dbReference>
<feature type="binding site" evidence="6">
    <location>
        <position position="86"/>
    </location>
    <ligand>
        <name>S-adenosyl-L-methionine</name>
        <dbReference type="ChEBI" id="CHEBI:59789"/>
    </ligand>
</feature>
<proteinExistence type="predicted"/>
<comment type="catalytic activity">
    <reaction evidence="1 5">
        <text>L-glutamyl-[protein] + S-adenosyl-L-methionine = [protein]-L-glutamate 5-O-methyl ester + S-adenosyl-L-homocysteine</text>
        <dbReference type="Rhea" id="RHEA:24452"/>
        <dbReference type="Rhea" id="RHEA-COMP:10208"/>
        <dbReference type="Rhea" id="RHEA-COMP:10311"/>
        <dbReference type="ChEBI" id="CHEBI:29973"/>
        <dbReference type="ChEBI" id="CHEBI:57856"/>
        <dbReference type="ChEBI" id="CHEBI:59789"/>
        <dbReference type="ChEBI" id="CHEBI:82795"/>
        <dbReference type="EC" id="2.1.1.80"/>
    </reaction>
</comment>
<name>A0A919F4C8_9XANT</name>
<organism evidence="8 9">
    <name type="scientific">Xanthomonas boreopolis</name>
    <dbReference type="NCBI Taxonomy" id="86183"/>
    <lineage>
        <taxon>Bacteria</taxon>
        <taxon>Pseudomonadati</taxon>
        <taxon>Pseudomonadota</taxon>
        <taxon>Gammaproteobacteria</taxon>
        <taxon>Lysobacterales</taxon>
        <taxon>Lysobacteraceae</taxon>
        <taxon>Xanthomonas</taxon>
    </lineage>
</organism>
<feature type="binding site" evidence="6">
    <location>
        <position position="125"/>
    </location>
    <ligand>
        <name>S-adenosyl-L-methionine</name>
        <dbReference type="ChEBI" id="CHEBI:59789"/>
    </ligand>
</feature>
<dbReference type="PANTHER" id="PTHR24422:SF19">
    <property type="entry name" value="CHEMOTAXIS PROTEIN METHYLTRANSFERASE"/>
    <property type="match status" value="1"/>
</dbReference>
<feature type="binding site" evidence="6">
    <location>
        <position position="150"/>
    </location>
    <ligand>
        <name>S-adenosyl-L-methionine</name>
        <dbReference type="ChEBI" id="CHEBI:59789"/>
    </ligand>
</feature>
<reference evidence="8" key="1">
    <citation type="journal article" date="2014" name="Int. J. Syst. Evol. Microbiol.">
        <title>Complete genome sequence of Corynebacterium casei LMG S-19264T (=DSM 44701T), isolated from a smear-ripened cheese.</title>
        <authorList>
            <consortium name="US DOE Joint Genome Institute (JGI-PGF)"/>
            <person name="Walter F."/>
            <person name="Albersmeier A."/>
            <person name="Kalinowski J."/>
            <person name="Ruckert C."/>
        </authorList>
    </citation>
    <scope>NUCLEOTIDE SEQUENCE</scope>
    <source>
        <strain evidence="8">JCM 13306</strain>
    </source>
</reference>
<dbReference type="Proteomes" id="UP000623958">
    <property type="component" value="Unassembled WGS sequence"/>
</dbReference>
<dbReference type="SUPFAM" id="SSF53335">
    <property type="entry name" value="S-adenosyl-L-methionine-dependent methyltransferases"/>
    <property type="match status" value="1"/>
</dbReference>
<dbReference type="EMBL" id="BNBA01000001">
    <property type="protein sequence ID" value="GHH46173.1"/>
    <property type="molecule type" value="Genomic_DNA"/>
</dbReference>
<dbReference type="AlphaFoldDB" id="A0A919F4C8"/>
<keyword evidence="4 5" id="KW-0949">S-adenosyl-L-methionine</keyword>